<dbReference type="PROSITE" id="PS51352">
    <property type="entry name" value="THIOREDOXIN_2"/>
    <property type="match status" value="1"/>
</dbReference>
<dbReference type="GO" id="GO:0016209">
    <property type="term" value="F:antioxidant activity"/>
    <property type="evidence" value="ECO:0007669"/>
    <property type="project" value="InterPro"/>
</dbReference>
<feature type="domain" description="Thioredoxin" evidence="1">
    <location>
        <begin position="28"/>
        <end position="211"/>
    </location>
</feature>
<evidence type="ECO:0000313" key="3">
    <source>
        <dbReference type="Proteomes" id="UP001348817"/>
    </source>
</evidence>
<gene>
    <name evidence="2" type="ORF">FUAX_24220</name>
</gene>
<dbReference type="Gene3D" id="3.40.30.10">
    <property type="entry name" value="Glutaredoxin"/>
    <property type="match status" value="1"/>
</dbReference>
<name>A0AAU9DC62_9BACT</name>
<sequence length="212" mass="24078">MRNLNLIAKFSYVKITIQNVYEKQAMKLSAGDPAPLFNLVDVFERPVDLSQNTGKKTLVAFFRNVACPFCNLRVYELLKASERLKKEGLEMIFFFESKKRVILRSSFHQEIAPIPLLSDPEREWYKKYGTERSPLGMVKTIFNSEASKAKRRAVGMGLPDSGDTKGTTGNLMPAEFLLGPDLKVEYVHYAKHLNDRIPLKQLEQYAASGLKA</sequence>
<accession>A0AAU9DC62</accession>
<proteinExistence type="predicted"/>
<evidence type="ECO:0000259" key="1">
    <source>
        <dbReference type="PROSITE" id="PS51352"/>
    </source>
</evidence>
<dbReference type="Proteomes" id="UP001348817">
    <property type="component" value="Chromosome"/>
</dbReference>
<protein>
    <recommendedName>
        <fullName evidence="1">Thioredoxin domain-containing protein</fullName>
    </recommendedName>
</protein>
<dbReference type="GO" id="GO:0016491">
    <property type="term" value="F:oxidoreductase activity"/>
    <property type="evidence" value="ECO:0007669"/>
    <property type="project" value="InterPro"/>
</dbReference>
<dbReference type="CDD" id="cd02970">
    <property type="entry name" value="PRX_like2"/>
    <property type="match status" value="1"/>
</dbReference>
<dbReference type="KEGG" id="fax:FUAX_24220"/>
<dbReference type="AlphaFoldDB" id="A0AAU9DC62"/>
<evidence type="ECO:0000313" key="2">
    <source>
        <dbReference type="EMBL" id="BDD09990.1"/>
    </source>
</evidence>
<reference evidence="2 3" key="1">
    <citation type="submission" date="2021-12" db="EMBL/GenBank/DDBJ databases">
        <title>Genome sequencing of bacteria with rrn-lacking chromosome and rrn-plasmid.</title>
        <authorList>
            <person name="Anda M."/>
            <person name="Iwasaki W."/>
        </authorList>
    </citation>
    <scope>NUCLEOTIDE SEQUENCE [LARGE SCALE GENOMIC DNA]</scope>
    <source>
        <strain evidence="2 3">DSM 100852</strain>
    </source>
</reference>
<organism evidence="2 3">
    <name type="scientific">Fulvitalea axinellae</name>
    <dbReference type="NCBI Taxonomy" id="1182444"/>
    <lineage>
        <taxon>Bacteria</taxon>
        <taxon>Pseudomonadati</taxon>
        <taxon>Bacteroidota</taxon>
        <taxon>Cytophagia</taxon>
        <taxon>Cytophagales</taxon>
        <taxon>Persicobacteraceae</taxon>
        <taxon>Fulvitalea</taxon>
    </lineage>
</organism>
<keyword evidence="3" id="KW-1185">Reference proteome</keyword>
<dbReference type="InterPro" id="IPR036249">
    <property type="entry name" value="Thioredoxin-like_sf"/>
</dbReference>
<dbReference type="SUPFAM" id="SSF52833">
    <property type="entry name" value="Thioredoxin-like"/>
    <property type="match status" value="1"/>
</dbReference>
<dbReference type="InterPro" id="IPR000866">
    <property type="entry name" value="AhpC/TSA"/>
</dbReference>
<dbReference type="InterPro" id="IPR013766">
    <property type="entry name" value="Thioredoxin_domain"/>
</dbReference>
<dbReference type="Pfam" id="PF00578">
    <property type="entry name" value="AhpC-TSA"/>
    <property type="match status" value="1"/>
</dbReference>
<dbReference type="EMBL" id="AP025314">
    <property type="protein sequence ID" value="BDD09990.1"/>
    <property type="molecule type" value="Genomic_DNA"/>
</dbReference>